<dbReference type="Proteomes" id="UP000664991">
    <property type="component" value="Unassembled WGS sequence"/>
</dbReference>
<dbReference type="InterPro" id="IPR000198">
    <property type="entry name" value="RhoGAP_dom"/>
</dbReference>
<dbReference type="Gene3D" id="1.10.555.10">
    <property type="entry name" value="Rho GTPase activation protein"/>
    <property type="match status" value="11"/>
</dbReference>
<protein>
    <recommendedName>
        <fullName evidence="3">Rho-GAP domain-containing protein</fullName>
    </recommendedName>
</protein>
<feature type="domain" description="Rho-GAP" evidence="3">
    <location>
        <begin position="1"/>
        <end position="168"/>
    </location>
</feature>
<feature type="domain" description="Rho-GAP" evidence="3">
    <location>
        <begin position="2535"/>
        <end position="2719"/>
    </location>
</feature>
<dbReference type="InterPro" id="IPR008936">
    <property type="entry name" value="Rho_GTPase_activation_prot"/>
</dbReference>
<dbReference type="PANTHER" id="PTHR23179">
    <property type="entry name" value="T-CELL ACTIVATION RHO GTPASE ACTIVATING PROTEIN-RELATED"/>
    <property type="match status" value="1"/>
</dbReference>
<dbReference type="InterPro" id="IPR047886">
    <property type="entry name" value="ARHGAP20-like_RhoGAP"/>
</dbReference>
<keyword evidence="1" id="KW-0343">GTPase activation</keyword>
<dbReference type="CDD" id="cd04402">
    <property type="entry name" value="RhoGAP_ARHGAP20"/>
    <property type="match status" value="10"/>
</dbReference>
<dbReference type="GO" id="GO:0035023">
    <property type="term" value="P:regulation of Rho protein signal transduction"/>
    <property type="evidence" value="ECO:0007669"/>
    <property type="project" value="InterPro"/>
</dbReference>
<feature type="domain" description="Rho-GAP" evidence="3">
    <location>
        <begin position="236"/>
        <end position="420"/>
    </location>
</feature>
<dbReference type="FunFam" id="1.10.555.10:FF:000025">
    <property type="entry name" value="Rho GTPase-activating protein 20"/>
    <property type="match status" value="6"/>
</dbReference>
<proteinExistence type="predicted"/>
<feature type="non-terminal residue" evidence="4">
    <location>
        <position position="2776"/>
    </location>
</feature>
<comment type="caution">
    <text evidence="4">The sequence shown here is derived from an EMBL/GenBank/DDBJ whole genome shotgun (WGS) entry which is preliminary data.</text>
</comment>
<evidence type="ECO:0000256" key="2">
    <source>
        <dbReference type="ARBA" id="ARBA00022553"/>
    </source>
</evidence>
<dbReference type="Pfam" id="PF00620">
    <property type="entry name" value="RhoGAP"/>
    <property type="match status" value="11"/>
</dbReference>
<dbReference type="GO" id="GO:0005096">
    <property type="term" value="F:GTPase activator activity"/>
    <property type="evidence" value="ECO:0007669"/>
    <property type="project" value="UniProtKB-KW"/>
</dbReference>
<feature type="domain" description="Rho-GAP" evidence="3">
    <location>
        <begin position="1462"/>
        <end position="1646"/>
    </location>
</feature>
<feature type="domain" description="Rho-GAP" evidence="3">
    <location>
        <begin position="805"/>
        <end position="989"/>
    </location>
</feature>
<accession>A0A836CPX2</accession>
<dbReference type="SMART" id="SM00324">
    <property type="entry name" value="RhoGAP"/>
    <property type="match status" value="10"/>
</dbReference>
<feature type="domain" description="Rho-GAP" evidence="3">
    <location>
        <begin position="553"/>
        <end position="737"/>
    </location>
</feature>
<organism evidence="4 5">
    <name type="scientific">Ovis aries</name>
    <name type="common">Sheep</name>
    <dbReference type="NCBI Taxonomy" id="9940"/>
    <lineage>
        <taxon>Eukaryota</taxon>
        <taxon>Metazoa</taxon>
        <taxon>Chordata</taxon>
        <taxon>Craniata</taxon>
        <taxon>Vertebrata</taxon>
        <taxon>Euteleostomi</taxon>
        <taxon>Mammalia</taxon>
        <taxon>Eutheria</taxon>
        <taxon>Laurasiatheria</taxon>
        <taxon>Artiodactyla</taxon>
        <taxon>Ruminantia</taxon>
        <taxon>Pecora</taxon>
        <taxon>Bovidae</taxon>
        <taxon>Caprinae</taxon>
        <taxon>Ovis</taxon>
    </lineage>
</organism>
<evidence type="ECO:0000313" key="5">
    <source>
        <dbReference type="Proteomes" id="UP000664991"/>
    </source>
</evidence>
<feature type="domain" description="Rho-GAP" evidence="3">
    <location>
        <begin position="1057"/>
        <end position="1241"/>
    </location>
</feature>
<feature type="domain" description="Rho-GAP" evidence="3">
    <location>
        <begin position="1714"/>
        <end position="1898"/>
    </location>
</feature>
<name>A0A836CPX2_SHEEP</name>
<feature type="domain" description="Rho-GAP" evidence="3">
    <location>
        <begin position="1966"/>
        <end position="2150"/>
    </location>
</feature>
<gene>
    <name evidence="4" type="ORF">JEQ12_020679</name>
</gene>
<evidence type="ECO:0000313" key="4">
    <source>
        <dbReference type="EMBL" id="KAG5193208.1"/>
    </source>
</evidence>
<dbReference type="SUPFAM" id="SSF48350">
    <property type="entry name" value="GTPase activation domain, GAP"/>
    <property type="match status" value="11"/>
</dbReference>
<dbReference type="GO" id="GO:0007165">
    <property type="term" value="P:signal transduction"/>
    <property type="evidence" value="ECO:0007669"/>
    <property type="project" value="InterPro"/>
</dbReference>
<dbReference type="PANTHER" id="PTHR23179:SF37">
    <property type="entry name" value="1700006A11RIK PROTEIN"/>
    <property type="match status" value="1"/>
</dbReference>
<evidence type="ECO:0000256" key="1">
    <source>
        <dbReference type="ARBA" id="ARBA00022468"/>
    </source>
</evidence>
<reference evidence="4 5" key="1">
    <citation type="submission" date="2020-12" db="EMBL/GenBank/DDBJ databases">
        <title>De novo assembly of Tibetan sheep genome.</title>
        <authorList>
            <person name="Li X."/>
        </authorList>
    </citation>
    <scope>NUCLEOTIDE SEQUENCE [LARGE SCALE GENOMIC DNA]</scope>
    <source>
        <tissue evidence="4">Heart</tissue>
    </source>
</reference>
<feature type="domain" description="Rho-GAP" evidence="3">
    <location>
        <begin position="2218"/>
        <end position="2402"/>
    </location>
</feature>
<dbReference type="EMBL" id="JAEMGP010000030">
    <property type="protein sequence ID" value="KAG5193208.1"/>
    <property type="molecule type" value="Genomic_DNA"/>
</dbReference>
<evidence type="ECO:0000259" key="3">
    <source>
        <dbReference type="PROSITE" id="PS50238"/>
    </source>
</evidence>
<sequence>EMLSFINQKGPFTEGIFRKSASIKSCRALKKKLNAGHKVNFDDESVLVVSSVLKDFLQNIQGSIFSARLYDKWLDVIDQGNEEEKITATQRLVDQLPRANVVLLRYLFGVLHNIEQHSSSNQMTSYNLSVCLAPSILCLLNSGSSAFEKVTKKVSLIQFLIENCLKIFGEDITSLFGENSVSCDNSDITDNREISDKKTVSKSSVKNWAFWCRSRTREDNQHPPLPPRKQKQLFGVALDDVCDNDTLPTPILEMLSFINQKGPFTEGIFRKSASIKSCRALKKKLNAGHKVNFDDESVLVVSSVLKDFLQNIQGSIFSARLYDKWLDVIDQGNEEEKITATQRLVDQLPKANVVLLRYLFGVLHNIEQHSSSNQMTPYNLSVCLAPSILCLLNSGSSAFEKVTKKVSLIQFLIENCLKIFGEDITSLFGENSVSCDNSDITDNSEISGRGHPYGIKMRDVPDTGLLQQGLEGSISGSALQEALLEGPEEIQEQFILKPRHSATNQAWKQQGKDKKTVSKSSVKNWAFWCRSRTREDNQHPPLPPRKQKQLFGVALEEVCDNDTLPTPILEMLSFINQKGPFTEGIFREPASIKSCIALKKKLNAGHNVNLDDESVLVVSSVLKDFLQNIQGSVFSAHLYDKWLDVIDQGNEEEKITATQRLVDQLPRANVVFLRYLFGVLHNIEQHSSSNQMTPYDLSVCLTPSILCLLNSGSSAFENFTKKVSLIKFLIENCLKIFGEDITSLFGENSVSCDNSDITDNSEISDKKTVNKSSVKNSAFWCSSRTREDNQDPPLPPRKQKQLFGAPLEAVCDNDTLPTPILEMLSFINQKGPFTEGIFRKPASIKSAIALKEKLNAGHKVNFDDESILVVSSVLKDFLRNIQGSIFSARLYDKWLDVIDQGNEEEKITATQRLVDQLPKANVVFLRHLFGVLHNIEQHSSSSQMTAHDLSLYLTPSILCLLNSGSSAFENVSKKVSVIQFLIENCLKIFGEDITSLFGENSVSCDNSDITDNSEISDKKTVNKSSVKNSAFWCSSRTREDNQDPPLPPRKQKQLFGVALEEVCDNDTLPTPILEMLSFINQKGPFTEGIFRKPASIKSAIALKEKLNAGHKVNFDDEPVLVVSSVLKDFLRNIQGSIFSARLYDKWLDVIDEGNEEEKITATQRLVDQLPKANVVFLRHLFGVLHNIEQHSSSSQMTAHDLSLYLTPSILCLLNSGSSAFENVSKKVFLIQFLIENCLKIFGEDITSLFGENSVSCDNSDITDNSEISDKKTVNKNSVKNWAFWCSSRTREDNQHPPLPPRKQKQLFGAPLEDVCDNDTLPTPILEMLSFINQKGPFTEGIFRKPASVKSCRALKKKLNAGHKVNFDDESILVVSSVLKVSVIQFLIENCLKIFGEDITSLFGENSVSCDNSDITDNSEISDKKTVSKSSVKNWAFWCRSRTREDNQHPPLPPRKQKQLFGVALEEVCDNDTLPTPILEMLSFINQKGPFTEGIFRKSASIKSCRALKKKLNAGHKVNFDDESVLVVSSVLKDFLQNIQGSIFSARLYDKWLDVIDQGNEEEKITATQRLVDQLPKANVVFLRHLFGVLHNIEQHSSSSQMTAHDLSLYLTPSILCLLNSGSSAFENVSKKVSLIQFLIENCLKIFGEDITSLFGENSVSCDNSDITDNSEISDKKTVSKSSVKNWAFWCRSRTREDNQHPPLPPRKQKQLFGVALDDVCDNDTLPTPILEMLSFINQKGPFTEGIFRKSASIKSCRALKKKLNAGHKVNFDDESVLVVSSVLKDFLQNIQGSIFSARLYDKWLDVIDQGNEEEKITATQRLVDQLPRANVVLLRYLFGVLHNIEQHSSSNQMTSYNLSVCLAPSILCLLNSGSSAFEKVTKKVSLIQFLIENCLKIFGEDITSLFGENSVSCDNSDITDNSEISDKKTVSKSSVKNWAFWCRSRTREDNQHPPLPPRKQKQLFGVALDDVCDNDTLPTPILEMLSFINQKGPFTEGIFRKSASIKSCRALKKKLNAGHKVNFDDESVLVVSSVLKDFLQNIQGSIFSARLYDKWLDVIDQGNEEEKITATQRLVDQLPRANVVLLRYLFGVLHNIEQHSSSNQMTSYNLSVCLAPSILCLLNSGSSAFEKVTKKVSLIQFLIENCLKIFGEDITSLFGENSVSCDNSDITDNSEISDKKTVSKSSVKNWAFWCRSRTREDNQHPPLPPRKQKQLFGVALDDVCDNDTLPTPILEMLSFINQKGPFTEGIFRKSASIKSCRALKKKLNAGHKVNFDDESVLVVSSVLKDFLQNIQGSIFSARLYDKWLDVIDQGNEEEKITATQRLVDQLPKANVVLLRYLFGVLHNIEQHSSSNQMTPYNLSVCLAPSILCLLNSGSSAFEKVTKKVSLIQFLIENCLKIFGEDITSLFGENSVSCDNSDITDNSEISGRGHPYGIKMRDVPDTGLLQQGLEGSISGSALQEALLEGPEEIQEQFILKPRHSATNQAWKQQGKDKKTVSKSSVKNWAFWCRSRTREDNQHPPLPPRKQKQLFGVALEEVCDNDTLPTPILEMLSFINQKGPFTEGIFREPASIKSCIALKKKLNAGHNVNLDDESVLVVSSVLKDFLQNIQGSVFSAHLYDKWLDVIDQGNEEEKITATQRLVDQLPRANVVFLRYLFGVLHNIEQHSSSNQMTPYDLSVCLTPSILCLLNSGSSAFENFTKKVSFLDKIPHCNKLSQRVIWRRISPSLFGRELSEFVDNSAISLINSEISGMYTFWRLQKQMENGCRVCLGGDD</sequence>
<keyword evidence="2" id="KW-0597">Phosphoprotein</keyword>
<dbReference type="PROSITE" id="PS50238">
    <property type="entry name" value="RHOGAP"/>
    <property type="match status" value="10"/>
</dbReference>